<gene>
    <name evidence="1" type="ORF">JI435_401130</name>
</gene>
<name>A0A7U2EUD8_PHANO</name>
<protein>
    <submittedName>
        <fullName evidence="1">Uncharacterized protein</fullName>
    </submittedName>
</protein>
<keyword evidence="2" id="KW-1185">Reference proteome</keyword>
<dbReference type="Proteomes" id="UP000663193">
    <property type="component" value="Chromosome 1"/>
</dbReference>
<organism evidence="1 2">
    <name type="scientific">Phaeosphaeria nodorum (strain SN15 / ATCC MYA-4574 / FGSC 10173)</name>
    <name type="common">Glume blotch fungus</name>
    <name type="synonym">Parastagonospora nodorum</name>
    <dbReference type="NCBI Taxonomy" id="321614"/>
    <lineage>
        <taxon>Eukaryota</taxon>
        <taxon>Fungi</taxon>
        <taxon>Dikarya</taxon>
        <taxon>Ascomycota</taxon>
        <taxon>Pezizomycotina</taxon>
        <taxon>Dothideomycetes</taxon>
        <taxon>Pleosporomycetidae</taxon>
        <taxon>Pleosporales</taxon>
        <taxon>Pleosporineae</taxon>
        <taxon>Phaeosphaeriaceae</taxon>
        <taxon>Parastagonospora</taxon>
    </lineage>
</organism>
<accession>A0A7U2EUD8</accession>
<evidence type="ECO:0000313" key="1">
    <source>
        <dbReference type="EMBL" id="QRC91264.1"/>
    </source>
</evidence>
<reference evidence="2" key="1">
    <citation type="journal article" date="2021" name="BMC Genomics">
        <title>Chromosome-level genome assembly and manually-curated proteome of model necrotroph Parastagonospora nodorum Sn15 reveals a genome-wide trove of candidate effector homologs, and redundancy of virulence-related functions within an accessory chromosome.</title>
        <authorList>
            <person name="Bertazzoni S."/>
            <person name="Jones D.A.B."/>
            <person name="Phan H.T."/>
            <person name="Tan K.-C."/>
            <person name="Hane J.K."/>
        </authorList>
    </citation>
    <scope>NUCLEOTIDE SEQUENCE [LARGE SCALE GENOMIC DNA]</scope>
    <source>
        <strain evidence="2">SN15 / ATCC MYA-4574 / FGSC 10173)</strain>
    </source>
</reference>
<dbReference type="AlphaFoldDB" id="A0A7U2EUD8"/>
<proteinExistence type="predicted"/>
<dbReference type="EMBL" id="CP069023">
    <property type="protein sequence ID" value="QRC91264.1"/>
    <property type="molecule type" value="Genomic_DNA"/>
</dbReference>
<sequence length="61" mass="6624">MISGRWSHCNTGDALRASCTGSRRASTGVRLRLHITSFPHTSCTFYTSASARGDRTVTFCA</sequence>
<evidence type="ECO:0000313" key="2">
    <source>
        <dbReference type="Proteomes" id="UP000663193"/>
    </source>
</evidence>
<dbReference type="VEuPathDB" id="FungiDB:JI435_401130"/>